<feature type="compositionally biased region" description="Polar residues" evidence="1">
    <location>
        <begin position="58"/>
        <end position="79"/>
    </location>
</feature>
<feature type="compositionally biased region" description="Polar residues" evidence="1">
    <location>
        <begin position="123"/>
        <end position="134"/>
    </location>
</feature>
<feature type="compositionally biased region" description="Low complexity" evidence="1">
    <location>
        <begin position="101"/>
        <end position="111"/>
    </location>
</feature>
<organism evidence="2 3">
    <name type="scientific">Trifolium medium</name>
    <dbReference type="NCBI Taxonomy" id="97028"/>
    <lineage>
        <taxon>Eukaryota</taxon>
        <taxon>Viridiplantae</taxon>
        <taxon>Streptophyta</taxon>
        <taxon>Embryophyta</taxon>
        <taxon>Tracheophyta</taxon>
        <taxon>Spermatophyta</taxon>
        <taxon>Magnoliopsida</taxon>
        <taxon>eudicotyledons</taxon>
        <taxon>Gunneridae</taxon>
        <taxon>Pentapetalae</taxon>
        <taxon>rosids</taxon>
        <taxon>fabids</taxon>
        <taxon>Fabales</taxon>
        <taxon>Fabaceae</taxon>
        <taxon>Papilionoideae</taxon>
        <taxon>50 kb inversion clade</taxon>
        <taxon>NPAAA clade</taxon>
        <taxon>Hologalegina</taxon>
        <taxon>IRL clade</taxon>
        <taxon>Trifolieae</taxon>
        <taxon>Trifolium</taxon>
    </lineage>
</organism>
<reference evidence="2 3" key="1">
    <citation type="journal article" date="2018" name="Front. Plant Sci.">
        <title>Red Clover (Trifolium pratense) and Zigzag Clover (T. medium) - A Picture of Genomic Similarities and Differences.</title>
        <authorList>
            <person name="Dluhosova J."/>
            <person name="Istvanek J."/>
            <person name="Nedelnik J."/>
            <person name="Repkova J."/>
        </authorList>
    </citation>
    <scope>NUCLEOTIDE SEQUENCE [LARGE SCALE GENOMIC DNA]</scope>
    <source>
        <strain evidence="3">cv. 10/8</strain>
        <tissue evidence="2">Leaf</tissue>
    </source>
</reference>
<evidence type="ECO:0000313" key="2">
    <source>
        <dbReference type="EMBL" id="MCI07487.1"/>
    </source>
</evidence>
<feature type="compositionally biased region" description="Low complexity" evidence="1">
    <location>
        <begin position="80"/>
        <end position="93"/>
    </location>
</feature>
<dbReference type="AlphaFoldDB" id="A0A392P644"/>
<protein>
    <submittedName>
        <fullName evidence="2">Uncharacterized protein</fullName>
    </submittedName>
</protein>
<sequence>MSFTMILPYLASRNSIPWTYHSSQPIPSSNHSPDISSQPNHSTVVFHDSDDDHTSHTPPISSDTEFLETQVTIPTTANQPSPATEPTHHSTSPPSLPSPHTPSLRRSTRPSIKPSHLSDYVCNLSTGSSIPTSS</sequence>
<keyword evidence="3" id="KW-1185">Reference proteome</keyword>
<comment type="caution">
    <text evidence="2">The sequence shown here is derived from an EMBL/GenBank/DDBJ whole genome shotgun (WGS) entry which is preliminary data.</text>
</comment>
<evidence type="ECO:0000313" key="3">
    <source>
        <dbReference type="Proteomes" id="UP000265520"/>
    </source>
</evidence>
<proteinExistence type="predicted"/>
<evidence type="ECO:0000256" key="1">
    <source>
        <dbReference type="SAM" id="MobiDB-lite"/>
    </source>
</evidence>
<accession>A0A392P644</accession>
<feature type="compositionally biased region" description="Polar residues" evidence="1">
    <location>
        <begin position="22"/>
        <end position="40"/>
    </location>
</feature>
<feature type="non-terminal residue" evidence="2">
    <location>
        <position position="134"/>
    </location>
</feature>
<feature type="region of interest" description="Disordered" evidence="1">
    <location>
        <begin position="22"/>
        <end position="134"/>
    </location>
</feature>
<name>A0A392P644_9FABA</name>
<dbReference type="Proteomes" id="UP000265520">
    <property type="component" value="Unassembled WGS sequence"/>
</dbReference>
<dbReference type="EMBL" id="LXQA010065597">
    <property type="protein sequence ID" value="MCI07487.1"/>
    <property type="molecule type" value="Genomic_DNA"/>
</dbReference>